<dbReference type="EMBL" id="FMHU01000001">
    <property type="protein sequence ID" value="SCL16902.1"/>
    <property type="molecule type" value="Genomic_DNA"/>
</dbReference>
<name>A0A1C6RIN0_9ACTN</name>
<feature type="region of interest" description="Disordered" evidence="1">
    <location>
        <begin position="21"/>
        <end position="42"/>
    </location>
</feature>
<dbReference type="Proteomes" id="UP000198906">
    <property type="component" value="Unassembled WGS sequence"/>
</dbReference>
<gene>
    <name evidence="2" type="ORF">GA0074694_1814</name>
</gene>
<feature type="compositionally biased region" description="Low complexity" evidence="1">
    <location>
        <begin position="25"/>
        <end position="42"/>
    </location>
</feature>
<accession>A0A1C6RIN0</accession>
<reference evidence="3" key="1">
    <citation type="submission" date="2016-06" db="EMBL/GenBank/DDBJ databases">
        <authorList>
            <person name="Varghese N."/>
        </authorList>
    </citation>
    <scope>NUCLEOTIDE SEQUENCE [LARGE SCALE GENOMIC DNA]</scope>
    <source>
        <strain evidence="3">DSM 46123</strain>
    </source>
</reference>
<proteinExistence type="predicted"/>
<protein>
    <submittedName>
        <fullName evidence="2">Uncharacterized protein</fullName>
    </submittedName>
</protein>
<dbReference type="AlphaFoldDB" id="A0A1C6RIN0"/>
<evidence type="ECO:0000313" key="2">
    <source>
        <dbReference type="EMBL" id="SCL16902.1"/>
    </source>
</evidence>
<sequence>MARFHLVEVLVVRPPLCRPAAGTSPVATGVTKGTTPVGGKVT</sequence>
<keyword evidence="3" id="KW-1185">Reference proteome</keyword>
<evidence type="ECO:0000313" key="3">
    <source>
        <dbReference type="Proteomes" id="UP000198906"/>
    </source>
</evidence>
<evidence type="ECO:0000256" key="1">
    <source>
        <dbReference type="SAM" id="MobiDB-lite"/>
    </source>
</evidence>
<organism evidence="2 3">
    <name type="scientific">Micromonospora inyonensis</name>
    <dbReference type="NCBI Taxonomy" id="47866"/>
    <lineage>
        <taxon>Bacteria</taxon>
        <taxon>Bacillati</taxon>
        <taxon>Actinomycetota</taxon>
        <taxon>Actinomycetes</taxon>
        <taxon>Micromonosporales</taxon>
        <taxon>Micromonosporaceae</taxon>
        <taxon>Micromonospora</taxon>
    </lineage>
</organism>